<dbReference type="SMART" id="SM00345">
    <property type="entry name" value="HTH_GNTR"/>
    <property type="match status" value="1"/>
</dbReference>
<evidence type="ECO:0000256" key="1">
    <source>
        <dbReference type="ARBA" id="ARBA00023015"/>
    </source>
</evidence>
<evidence type="ECO:0000256" key="2">
    <source>
        <dbReference type="ARBA" id="ARBA00023125"/>
    </source>
</evidence>
<accession>A0A238WKP6</accession>
<feature type="domain" description="HTH gntR-type" evidence="4">
    <location>
        <begin position="39"/>
        <end position="106"/>
    </location>
</feature>
<dbReference type="AlphaFoldDB" id="A0A238WKP6"/>
<evidence type="ECO:0000313" key="5">
    <source>
        <dbReference type="EMBL" id="SNR47156.1"/>
    </source>
</evidence>
<keyword evidence="1" id="KW-0805">Transcription regulation</keyword>
<dbReference type="Pfam" id="PF07729">
    <property type="entry name" value="FCD"/>
    <property type="match status" value="1"/>
</dbReference>
<organism evidence="5 7">
    <name type="scientific">Paracoccus sediminis</name>
    <dbReference type="NCBI Taxonomy" id="1214787"/>
    <lineage>
        <taxon>Bacteria</taxon>
        <taxon>Pseudomonadati</taxon>
        <taxon>Pseudomonadota</taxon>
        <taxon>Alphaproteobacteria</taxon>
        <taxon>Rhodobacterales</taxon>
        <taxon>Paracoccaceae</taxon>
        <taxon>Paracoccus</taxon>
    </lineage>
</organism>
<dbReference type="Proteomes" id="UP000292859">
    <property type="component" value="Unassembled WGS sequence"/>
</dbReference>
<dbReference type="SUPFAM" id="SSF48008">
    <property type="entry name" value="GntR ligand-binding domain-like"/>
    <property type="match status" value="1"/>
</dbReference>
<dbReference type="InterPro" id="IPR036390">
    <property type="entry name" value="WH_DNA-bd_sf"/>
</dbReference>
<proteinExistence type="predicted"/>
<dbReference type="Gene3D" id="1.10.10.10">
    <property type="entry name" value="Winged helix-like DNA-binding domain superfamily/Winged helix DNA-binding domain"/>
    <property type="match status" value="1"/>
</dbReference>
<dbReference type="GO" id="GO:0003700">
    <property type="term" value="F:DNA-binding transcription factor activity"/>
    <property type="evidence" value="ECO:0007669"/>
    <property type="project" value="InterPro"/>
</dbReference>
<evidence type="ECO:0000313" key="7">
    <source>
        <dbReference type="Proteomes" id="UP000198409"/>
    </source>
</evidence>
<keyword evidence="3" id="KW-0804">Transcription</keyword>
<dbReference type="PRINTS" id="PR00035">
    <property type="entry name" value="HTHGNTR"/>
</dbReference>
<protein>
    <submittedName>
        <fullName evidence="5">DNA-binding transcriptional regulator, GntR family</fullName>
    </submittedName>
    <submittedName>
        <fullName evidence="6">GntR family transcriptional regulator</fullName>
    </submittedName>
</protein>
<evidence type="ECO:0000259" key="4">
    <source>
        <dbReference type="PROSITE" id="PS50949"/>
    </source>
</evidence>
<dbReference type="PROSITE" id="PS50949">
    <property type="entry name" value="HTH_GNTR"/>
    <property type="match status" value="1"/>
</dbReference>
<dbReference type="Pfam" id="PF00392">
    <property type="entry name" value="GntR"/>
    <property type="match status" value="1"/>
</dbReference>
<keyword evidence="8" id="KW-1185">Reference proteome</keyword>
<dbReference type="RefSeq" id="WP_089387894.1">
    <property type="nucleotide sequence ID" value="NZ_FZNM01000005.1"/>
</dbReference>
<dbReference type="Gene3D" id="1.20.120.530">
    <property type="entry name" value="GntR ligand-binding domain-like"/>
    <property type="match status" value="1"/>
</dbReference>
<reference evidence="7" key="2">
    <citation type="submission" date="2017-06" db="EMBL/GenBank/DDBJ databases">
        <authorList>
            <person name="Varghese N."/>
            <person name="Submissions S."/>
        </authorList>
    </citation>
    <scope>NUCLEOTIDE SEQUENCE [LARGE SCALE GENOMIC DNA]</scope>
    <source>
        <strain evidence="7">DSM 26170</strain>
    </source>
</reference>
<dbReference type="EMBL" id="SIRL01000005">
    <property type="protein sequence ID" value="TBN50513.1"/>
    <property type="molecule type" value="Genomic_DNA"/>
</dbReference>
<dbReference type="OrthoDB" id="7834120at2"/>
<dbReference type="SUPFAM" id="SSF46785">
    <property type="entry name" value="Winged helix' DNA-binding domain"/>
    <property type="match status" value="1"/>
</dbReference>
<dbReference type="PANTHER" id="PTHR43537">
    <property type="entry name" value="TRANSCRIPTIONAL REGULATOR, GNTR FAMILY"/>
    <property type="match status" value="1"/>
</dbReference>
<gene>
    <name evidence="6" type="ORF">EYF88_09750</name>
    <name evidence="5" type="ORF">SAMN06265378_10539</name>
</gene>
<dbReference type="InterPro" id="IPR011711">
    <property type="entry name" value="GntR_C"/>
</dbReference>
<evidence type="ECO:0000313" key="8">
    <source>
        <dbReference type="Proteomes" id="UP000292859"/>
    </source>
</evidence>
<evidence type="ECO:0000256" key="3">
    <source>
        <dbReference type="ARBA" id="ARBA00023163"/>
    </source>
</evidence>
<name>A0A238WKP6_9RHOB</name>
<dbReference type="EMBL" id="FZNM01000005">
    <property type="protein sequence ID" value="SNR47156.1"/>
    <property type="molecule type" value="Genomic_DNA"/>
</dbReference>
<keyword evidence="2 5" id="KW-0238">DNA-binding</keyword>
<dbReference type="Proteomes" id="UP000198409">
    <property type="component" value="Unassembled WGS sequence"/>
</dbReference>
<dbReference type="GO" id="GO:0003677">
    <property type="term" value="F:DNA binding"/>
    <property type="evidence" value="ECO:0007669"/>
    <property type="project" value="UniProtKB-KW"/>
</dbReference>
<evidence type="ECO:0000313" key="6">
    <source>
        <dbReference type="EMBL" id="TBN50513.1"/>
    </source>
</evidence>
<dbReference type="InterPro" id="IPR008920">
    <property type="entry name" value="TF_FadR/GntR_C"/>
</dbReference>
<reference evidence="5" key="1">
    <citation type="submission" date="2017-06" db="EMBL/GenBank/DDBJ databases">
        <authorList>
            <person name="Kim H.J."/>
            <person name="Triplett B.A."/>
        </authorList>
    </citation>
    <scope>NUCLEOTIDE SEQUENCE [LARGE SCALE GENOMIC DNA]</scope>
    <source>
        <strain evidence="5">DSM 26170</strain>
    </source>
</reference>
<dbReference type="PANTHER" id="PTHR43537:SF50">
    <property type="entry name" value="TRANSCRIPTIONAL REGULATORY PROTEIN"/>
    <property type="match status" value="1"/>
</dbReference>
<sequence length="248" mass="27352">MIDLWVRPAYPWRISSKDAVVVLSPPPANPDAPARIERHSLHDAIVSRLRDMIIEGHLPPGTRINEGQIGAQLGVSRTPLREAIKYLASEGLVDLVPSRGAVVKTFGAKEVLDMIEVIRTLEQFAGARACQIATNQDIGAIRDLHDQMIACYEAGDRLQYYKLNQAIHSGIVALADNAALSDVHSMVQTRLKRIRFIGHEGPEKWANAVAEHQEMIAALESRDADRLSAILGQHLTLAWERVKDGLSP</sequence>
<dbReference type="InterPro" id="IPR000524">
    <property type="entry name" value="Tscrpt_reg_HTH_GntR"/>
</dbReference>
<dbReference type="CDD" id="cd07377">
    <property type="entry name" value="WHTH_GntR"/>
    <property type="match status" value="1"/>
</dbReference>
<dbReference type="SMART" id="SM00895">
    <property type="entry name" value="FCD"/>
    <property type="match status" value="1"/>
</dbReference>
<reference evidence="6 8" key="3">
    <citation type="submission" date="2019-02" db="EMBL/GenBank/DDBJ databases">
        <authorList>
            <person name="Zhang G."/>
        </authorList>
    </citation>
    <scope>NUCLEOTIDE SEQUENCE [LARGE SCALE GENOMIC DNA]</scope>
    <source>
        <strain evidence="6 8">CMB17</strain>
    </source>
</reference>
<dbReference type="InterPro" id="IPR036388">
    <property type="entry name" value="WH-like_DNA-bd_sf"/>
</dbReference>